<name>A0A0F7ZW82_9HYPO</name>
<organism evidence="1 2">
    <name type="scientific">Hirsutella minnesotensis 3608</name>
    <dbReference type="NCBI Taxonomy" id="1043627"/>
    <lineage>
        <taxon>Eukaryota</taxon>
        <taxon>Fungi</taxon>
        <taxon>Dikarya</taxon>
        <taxon>Ascomycota</taxon>
        <taxon>Pezizomycotina</taxon>
        <taxon>Sordariomycetes</taxon>
        <taxon>Hypocreomycetidae</taxon>
        <taxon>Hypocreales</taxon>
        <taxon>Ophiocordycipitaceae</taxon>
        <taxon>Hirsutella</taxon>
    </lineage>
</organism>
<dbReference type="OrthoDB" id="5210233at2759"/>
<keyword evidence="2" id="KW-1185">Reference proteome</keyword>
<dbReference type="AlphaFoldDB" id="A0A0F7ZW82"/>
<proteinExistence type="predicted"/>
<dbReference type="Proteomes" id="UP000054481">
    <property type="component" value="Unassembled WGS sequence"/>
</dbReference>
<evidence type="ECO:0000313" key="1">
    <source>
        <dbReference type="EMBL" id="KJZ68517.1"/>
    </source>
</evidence>
<accession>A0A0F7ZW82</accession>
<protein>
    <submittedName>
        <fullName evidence="1">Uncharacterized protein</fullName>
    </submittedName>
</protein>
<reference evidence="1 2" key="1">
    <citation type="journal article" date="2014" name="Genome Biol. Evol.">
        <title>Comparative genomics and transcriptomics analyses reveal divergent lifestyle features of nematode endoparasitic fungus Hirsutella minnesotensis.</title>
        <authorList>
            <person name="Lai Y."/>
            <person name="Liu K."/>
            <person name="Zhang X."/>
            <person name="Zhang X."/>
            <person name="Li K."/>
            <person name="Wang N."/>
            <person name="Shu C."/>
            <person name="Wu Y."/>
            <person name="Wang C."/>
            <person name="Bushley K.E."/>
            <person name="Xiang M."/>
            <person name="Liu X."/>
        </authorList>
    </citation>
    <scope>NUCLEOTIDE SEQUENCE [LARGE SCALE GENOMIC DNA]</scope>
    <source>
        <strain evidence="1 2">3608</strain>
    </source>
</reference>
<sequence>MRVANRIFTERPLSQVEVVAHLLGYPSEFTNSSAWGHLNVSVLYWHVFRRWRHLRQESGTTADVNSSMDESIVVEEAGQRISFAEAYHHRGDVLRGLCLYDYVSLVRLQRLGKDGSSGAWGEVPFESGWAPGKHWVQVLRRPGKHAVVCFDGYLSKAFDQDDESCHRRAAVQHLALFVPWDSFLGEERGDINDIWARARERLPPRISCLVDNVQLLRRSAEDAKRDAKQWAASSGGGDHTVAHVEEAGGGQADEETASAYQSSDVGNATRLIDVIRSAADANQITAGSPELTAMMRQLCRFQQSAPSSTAELQAVAMPNVGRGG</sequence>
<gene>
    <name evidence="1" type="ORF">HIM_12093</name>
</gene>
<dbReference type="EMBL" id="KQ030873">
    <property type="protein sequence ID" value="KJZ68517.1"/>
    <property type="molecule type" value="Genomic_DNA"/>
</dbReference>
<evidence type="ECO:0000313" key="2">
    <source>
        <dbReference type="Proteomes" id="UP000054481"/>
    </source>
</evidence>